<dbReference type="SUPFAM" id="SSF74650">
    <property type="entry name" value="Galactose mutarotase-like"/>
    <property type="match status" value="1"/>
</dbReference>
<dbReference type="InterPro" id="IPR011013">
    <property type="entry name" value="Gal_mutarotase_sf_dom"/>
</dbReference>
<reference evidence="7 8" key="1">
    <citation type="submission" date="2017-03" db="EMBL/GenBank/DDBJ databases">
        <authorList>
            <person name="Afonso C.L."/>
            <person name="Miller P.J."/>
            <person name="Scott M.A."/>
            <person name="Spackman E."/>
            <person name="Goraichik I."/>
            <person name="Dimitrov K.M."/>
            <person name="Suarez D.L."/>
            <person name="Swayne D.E."/>
        </authorList>
    </citation>
    <scope>NUCLEOTIDE SEQUENCE [LARGE SCALE GENOMIC DNA]</scope>
    <source>
        <strain evidence="7 8">CECT 7450</strain>
    </source>
</reference>
<dbReference type="InterPro" id="IPR014718">
    <property type="entry name" value="GH-type_carb-bd"/>
</dbReference>
<dbReference type="Gene3D" id="2.60.40.10">
    <property type="entry name" value="Immunoglobulins"/>
    <property type="match status" value="1"/>
</dbReference>
<accession>A0A1X6YLH8</accession>
<keyword evidence="8" id="KW-1185">Reference proteome</keyword>
<evidence type="ECO:0000259" key="6">
    <source>
        <dbReference type="Pfam" id="PF04349"/>
    </source>
</evidence>
<dbReference type="InterPro" id="IPR014756">
    <property type="entry name" value="Ig_E-set"/>
</dbReference>
<name>A0A1X6YLH8_9RHOB</name>
<dbReference type="GO" id="GO:0003824">
    <property type="term" value="F:catalytic activity"/>
    <property type="evidence" value="ECO:0007669"/>
    <property type="project" value="InterPro"/>
</dbReference>
<sequence length="509" mass="57120">MDRRDFLGFVSAFAGMATLPAHAADGTVRPHFMDSTPFDLAGLIARAKQMAEAPYEPRAEVPQAWKDLSYDEYRAIRYRSGSALWRDTQTPFQVDFFAPGLYFHRTVQINVVEDAQSHRVAFDFELFDKSNPAPDLPIAEDLGFSGFRLRTEIKKPGRYDEFFVMQGASYFRAVGRDNAYGLSARGLAIDTGEASGEEFPDFTEFWIERPEPGQDHVLIHAFMDSPSVTGVYSFTVMPGDATKVDVTARLFPRDDISHAGIAPLTSMFLFDETNRNRFDDFRPAVHDNDGLMIQNGAGETLWRPLANPIELQVSSFVDTAPKGFGLMQRANQFSDFADLEAHYHKRPSLWIEPAEDWGKGAVTLVEIPADREIYDNIVAYWRPADGLPKGQETTLNYRMYWGNGAPSTAPVAKVLNTRLGKRFEGGYIVTIDFESIPVLLKDLEELTLFIGSNTGTHSEGIVQRNPETGGLRLAFTFDPEGAQAVELRAQLRHNKANVSEVWLYRWTAS</sequence>
<protein>
    <submittedName>
        <fullName evidence="7">Glucans biosynthesis protein G</fullName>
    </submittedName>
</protein>
<dbReference type="GO" id="GO:0030288">
    <property type="term" value="C:outer membrane-bounded periplasmic space"/>
    <property type="evidence" value="ECO:0007669"/>
    <property type="project" value="TreeGrafter"/>
</dbReference>
<keyword evidence="4" id="KW-0732">Signal</keyword>
<keyword evidence="5" id="KW-0574">Periplasm</keyword>
<dbReference type="SUPFAM" id="SSF81296">
    <property type="entry name" value="E set domains"/>
    <property type="match status" value="1"/>
</dbReference>
<dbReference type="PIRSF" id="PIRSF006281">
    <property type="entry name" value="MdoG"/>
    <property type="match status" value="1"/>
</dbReference>
<evidence type="ECO:0000313" key="8">
    <source>
        <dbReference type="Proteomes" id="UP000193061"/>
    </source>
</evidence>
<evidence type="ECO:0000256" key="4">
    <source>
        <dbReference type="ARBA" id="ARBA00022729"/>
    </source>
</evidence>
<evidence type="ECO:0000256" key="3">
    <source>
        <dbReference type="ARBA" id="ARBA00009284"/>
    </source>
</evidence>
<comment type="similarity">
    <text evidence="3">Belongs to the OpgD/OpgG family.</text>
</comment>
<evidence type="ECO:0000256" key="5">
    <source>
        <dbReference type="ARBA" id="ARBA00022764"/>
    </source>
</evidence>
<dbReference type="Gene3D" id="2.70.98.10">
    <property type="match status" value="1"/>
</dbReference>
<dbReference type="FunFam" id="2.70.98.10:FF:000001">
    <property type="entry name" value="Glucans biosynthesis protein G"/>
    <property type="match status" value="1"/>
</dbReference>
<organism evidence="7 8">
    <name type="scientific">Roseovarius albus</name>
    <dbReference type="NCBI Taxonomy" id="1247867"/>
    <lineage>
        <taxon>Bacteria</taxon>
        <taxon>Pseudomonadati</taxon>
        <taxon>Pseudomonadota</taxon>
        <taxon>Alphaproteobacteria</taxon>
        <taxon>Rhodobacterales</taxon>
        <taxon>Roseobacteraceae</taxon>
        <taxon>Roseovarius</taxon>
    </lineage>
</organism>
<evidence type="ECO:0000256" key="1">
    <source>
        <dbReference type="ARBA" id="ARBA00004418"/>
    </source>
</evidence>
<dbReference type="EMBL" id="FWFX01000002">
    <property type="protein sequence ID" value="SLN24997.1"/>
    <property type="molecule type" value="Genomic_DNA"/>
</dbReference>
<dbReference type="GO" id="GO:0051274">
    <property type="term" value="P:beta-glucan biosynthetic process"/>
    <property type="evidence" value="ECO:0007669"/>
    <property type="project" value="TreeGrafter"/>
</dbReference>
<dbReference type="PANTHER" id="PTHR30504:SF2">
    <property type="entry name" value="GLUCANS BIOSYNTHESIS PROTEIN G"/>
    <property type="match status" value="1"/>
</dbReference>
<dbReference type="Pfam" id="PF04349">
    <property type="entry name" value="MdoG"/>
    <property type="match status" value="1"/>
</dbReference>
<dbReference type="PANTHER" id="PTHR30504">
    <property type="entry name" value="GLUCANS BIOSYNTHESIS PROTEIN"/>
    <property type="match status" value="1"/>
</dbReference>
<dbReference type="GO" id="GO:0030246">
    <property type="term" value="F:carbohydrate binding"/>
    <property type="evidence" value="ECO:0007669"/>
    <property type="project" value="InterPro"/>
</dbReference>
<dbReference type="Proteomes" id="UP000193061">
    <property type="component" value="Unassembled WGS sequence"/>
</dbReference>
<comment type="pathway">
    <text evidence="2">Glycan metabolism; osmoregulated periplasmic glucan (OPG) biosynthesis.</text>
</comment>
<evidence type="ECO:0000313" key="7">
    <source>
        <dbReference type="EMBL" id="SLN24997.1"/>
    </source>
</evidence>
<dbReference type="InterPro" id="IPR007444">
    <property type="entry name" value="Glucan_biosyn_MdoG_C"/>
</dbReference>
<dbReference type="RefSeq" id="WP_085804553.1">
    <property type="nucleotide sequence ID" value="NZ_FWFX01000002.1"/>
</dbReference>
<proteinExistence type="inferred from homology"/>
<dbReference type="AlphaFoldDB" id="A0A1X6YLH8"/>
<evidence type="ECO:0000256" key="2">
    <source>
        <dbReference type="ARBA" id="ARBA00005001"/>
    </source>
</evidence>
<dbReference type="InterPro" id="IPR014438">
    <property type="entry name" value="Glucan_biosyn_MdoG/MdoD"/>
</dbReference>
<feature type="domain" description="Glucan biosynthesis periplasmic MdoG C-terminal" evidence="6">
    <location>
        <begin position="38"/>
        <end position="506"/>
    </location>
</feature>
<comment type="subcellular location">
    <subcellularLocation>
        <location evidence="1">Periplasm</location>
    </subcellularLocation>
</comment>
<dbReference type="InterPro" id="IPR013783">
    <property type="entry name" value="Ig-like_fold"/>
</dbReference>
<gene>
    <name evidence="7" type="primary">mdoG</name>
    <name evidence="7" type="ORF">ROA7450_01029</name>
</gene>
<dbReference type="UniPathway" id="UPA00637"/>